<keyword evidence="1" id="KW-0472">Membrane</keyword>
<dbReference type="EMBL" id="SJKC01000001">
    <property type="protein sequence ID" value="TCC41993.1"/>
    <property type="molecule type" value="Genomic_DNA"/>
</dbReference>
<dbReference type="Proteomes" id="UP000294225">
    <property type="component" value="Unassembled WGS sequence"/>
</dbReference>
<evidence type="ECO:0000313" key="5">
    <source>
        <dbReference type="Proteomes" id="UP000294225"/>
    </source>
</evidence>
<keyword evidence="4" id="KW-1185">Reference proteome</keyword>
<feature type="transmembrane region" description="Helical" evidence="1">
    <location>
        <begin position="191"/>
        <end position="210"/>
    </location>
</feature>
<reference evidence="4 5" key="1">
    <citation type="submission" date="2019-02" db="EMBL/GenBank/DDBJ databases">
        <title>Kribbella capetownensis sp. nov. and Kribbella speibonae sp. nov., isolated from soil.</title>
        <authorList>
            <person name="Curtis S.M."/>
            <person name="Norton I."/>
            <person name="Everest G.J."/>
            <person name="Meyers P.R."/>
        </authorList>
    </citation>
    <scope>NUCLEOTIDE SEQUENCE [LARGE SCALE GENOMIC DNA]</scope>
    <source>
        <strain evidence="2 4">SK5</strain>
        <strain evidence="3 5">YM55</strain>
    </source>
</reference>
<protein>
    <submittedName>
        <fullName evidence="3">Uncharacterized protein</fullName>
    </submittedName>
</protein>
<feature type="transmembrane region" description="Helical" evidence="1">
    <location>
        <begin position="123"/>
        <end position="147"/>
    </location>
</feature>
<dbReference type="EMBL" id="SJJY01000013">
    <property type="protein sequence ID" value="TCC16485.1"/>
    <property type="molecule type" value="Genomic_DNA"/>
</dbReference>
<keyword evidence="1" id="KW-0812">Transmembrane</keyword>
<dbReference type="AlphaFoldDB" id="A0A4R0J5V0"/>
<gene>
    <name evidence="2" type="ORF">E0H58_39080</name>
    <name evidence="3" type="ORF">E0H92_10265</name>
</gene>
<sequence length="255" mass="27278">MDWVRRRAGSLLGLGLAGGLVWTAVVTLSMPNWYDPSEDCARKVGVDNAHPRTSWFPPSASCVSGDEVRQYMSTTRSVILSVVGVLLLILIATGLILTVRRLTGDPGPLRTGDDLKRRRRSHLLFGALDMGVAFAVVTFLNVVAIVFGNLPGAILFILTTLVGLSAFGTLLDRHMGPLPSTALDSRRRGTVAGLATYGIVFAATAVSGQLPFFRFWAVPLSAIAYAAITATQWSRATRPAVVDRVGRAEDGEGNL</sequence>
<evidence type="ECO:0000313" key="2">
    <source>
        <dbReference type="EMBL" id="TCC16485.1"/>
    </source>
</evidence>
<evidence type="ECO:0000313" key="3">
    <source>
        <dbReference type="EMBL" id="TCC41993.1"/>
    </source>
</evidence>
<evidence type="ECO:0000313" key="4">
    <source>
        <dbReference type="Proteomes" id="UP000292385"/>
    </source>
</evidence>
<dbReference type="Proteomes" id="UP000292385">
    <property type="component" value="Unassembled WGS sequence"/>
</dbReference>
<organism evidence="3 5">
    <name type="scientific">Kribbella speibonae</name>
    <dbReference type="NCBI Taxonomy" id="1572660"/>
    <lineage>
        <taxon>Bacteria</taxon>
        <taxon>Bacillati</taxon>
        <taxon>Actinomycetota</taxon>
        <taxon>Actinomycetes</taxon>
        <taxon>Propionibacteriales</taxon>
        <taxon>Kribbellaceae</taxon>
        <taxon>Kribbella</taxon>
    </lineage>
</organism>
<dbReference type="RefSeq" id="WP_131468157.1">
    <property type="nucleotide sequence ID" value="NZ_SJJY01000013.1"/>
</dbReference>
<name>A0A4R0J5V0_9ACTN</name>
<feature type="transmembrane region" description="Helical" evidence="1">
    <location>
        <begin position="153"/>
        <end position="171"/>
    </location>
</feature>
<comment type="caution">
    <text evidence="3">The sequence shown here is derived from an EMBL/GenBank/DDBJ whole genome shotgun (WGS) entry which is preliminary data.</text>
</comment>
<accession>A0A4R0J5V0</accession>
<keyword evidence="1" id="KW-1133">Transmembrane helix</keyword>
<feature type="transmembrane region" description="Helical" evidence="1">
    <location>
        <begin position="78"/>
        <end position="102"/>
    </location>
</feature>
<proteinExistence type="predicted"/>
<evidence type="ECO:0000256" key="1">
    <source>
        <dbReference type="SAM" id="Phobius"/>
    </source>
</evidence>